<dbReference type="SUPFAM" id="SSF53756">
    <property type="entry name" value="UDP-Glycosyltransferase/glycogen phosphorylase"/>
    <property type="match status" value="1"/>
</dbReference>
<dbReference type="Proteomes" id="UP000539265">
    <property type="component" value="Unassembled WGS sequence"/>
</dbReference>
<protein>
    <recommendedName>
        <fullName evidence="3">Glycosyltransferase subfamily 4-like N-terminal domain-containing protein</fullName>
    </recommendedName>
</protein>
<gene>
    <name evidence="1" type="ORF">FHS11_003938</name>
</gene>
<dbReference type="AlphaFoldDB" id="A0A839SJR1"/>
<organism evidence="1 2">
    <name type="scientific">Mucilaginibacter gotjawali</name>
    <dbReference type="NCBI Taxonomy" id="1550579"/>
    <lineage>
        <taxon>Bacteria</taxon>
        <taxon>Pseudomonadati</taxon>
        <taxon>Bacteroidota</taxon>
        <taxon>Sphingobacteriia</taxon>
        <taxon>Sphingobacteriales</taxon>
        <taxon>Sphingobacteriaceae</taxon>
        <taxon>Mucilaginibacter</taxon>
    </lineage>
</organism>
<accession>A0A839SJR1</accession>
<comment type="caution">
    <text evidence="1">The sequence shown here is derived from an EMBL/GenBank/DDBJ whole genome shotgun (WGS) entry which is preliminary data.</text>
</comment>
<dbReference type="EMBL" id="JACHWX010000013">
    <property type="protein sequence ID" value="MBB3057504.1"/>
    <property type="molecule type" value="Genomic_DNA"/>
</dbReference>
<dbReference type="RefSeq" id="WP_183476185.1">
    <property type="nucleotide sequence ID" value="NZ_JACHWX010000013.1"/>
</dbReference>
<evidence type="ECO:0008006" key="3">
    <source>
        <dbReference type="Google" id="ProtNLM"/>
    </source>
</evidence>
<evidence type="ECO:0000313" key="1">
    <source>
        <dbReference type="EMBL" id="MBB3057504.1"/>
    </source>
</evidence>
<proteinExistence type="predicted"/>
<keyword evidence="2" id="KW-1185">Reference proteome</keyword>
<evidence type="ECO:0000313" key="2">
    <source>
        <dbReference type="Proteomes" id="UP000539265"/>
    </source>
</evidence>
<reference evidence="1" key="1">
    <citation type="submission" date="2020-08" db="EMBL/GenBank/DDBJ databases">
        <title>Genomic Encyclopedia of Type Strains, Phase III (KMG-III): the genomes of soil and plant-associated and newly described type strains.</title>
        <authorList>
            <person name="Whitman W."/>
        </authorList>
    </citation>
    <scope>NUCLEOTIDE SEQUENCE [LARGE SCALE GENOMIC DNA]</scope>
    <source>
        <strain evidence="1">CECT 8628</strain>
    </source>
</reference>
<sequence>MNILFICGSIEPGRDGVGDYTRLMAGQLILEGHKTAIVAIKDRNIDEVYTGYQFELKNQIEVTRIPSGISDNVRYSLLKKTILEFSPEIISLQYVPFAFDLKGLPFFFGTKLKSISTGNKWHIMFHELWVGMDKESSIKHTYWGALQKMLINSLIRKLNPVFIHTQTQVYKAQLIAMGYKPELLPLFSNIKRDGKLTGTKSSGDVLKIIVFGIIQERCFIKEFANDAAEYSIKNKRPISILFAGRLGARIVEWKSVIETSGLTIEIIGEQTAETISMLLSGADFGLSSTPLAQMEKSGAFAAMREHDLPVICIARQWTPRNVRFEPPHGVFNYPAMSFADIITGGITFQSEKQPAGNGLSAVTRLFVNSVQPESELHT</sequence>
<name>A0A839SJR1_9SPHI</name>